<proteinExistence type="predicted"/>
<dbReference type="OrthoDB" id="2628989at2"/>
<reference evidence="1 2" key="1">
    <citation type="submission" date="2018-12" db="EMBL/GenBank/DDBJ databases">
        <authorList>
            <person name="Sun L."/>
            <person name="Chen Z."/>
        </authorList>
    </citation>
    <scope>NUCLEOTIDE SEQUENCE [LARGE SCALE GENOMIC DNA]</scope>
    <source>
        <strain evidence="1 2">DSM 15890</strain>
    </source>
</reference>
<evidence type="ECO:0000313" key="1">
    <source>
        <dbReference type="EMBL" id="RUT46737.1"/>
    </source>
</evidence>
<sequence>MAYDDVLVRRSEMLKRRIGVMITRENQYGLGNQDGHFLRRMVRELFQTEFELKAKSGSTLENHNR</sequence>
<evidence type="ECO:0000313" key="2">
    <source>
        <dbReference type="Proteomes" id="UP000279446"/>
    </source>
</evidence>
<name>A0A3S1DKG7_9BACL</name>
<dbReference type="Proteomes" id="UP000279446">
    <property type="component" value="Unassembled WGS sequence"/>
</dbReference>
<gene>
    <name evidence="1" type="ORF">EJP82_10905</name>
</gene>
<comment type="caution">
    <text evidence="1">The sequence shown here is derived from an EMBL/GenBank/DDBJ whole genome shotgun (WGS) entry which is preliminary data.</text>
</comment>
<dbReference type="RefSeq" id="WP_127192075.1">
    <property type="nucleotide sequence ID" value="NZ_RZNY01000007.1"/>
</dbReference>
<dbReference type="EMBL" id="RZNY01000007">
    <property type="protein sequence ID" value="RUT46737.1"/>
    <property type="molecule type" value="Genomic_DNA"/>
</dbReference>
<accession>A0A3S1DKG7</accession>
<dbReference type="AlphaFoldDB" id="A0A3S1DKG7"/>
<keyword evidence="2" id="KW-1185">Reference proteome</keyword>
<organism evidence="1 2">
    <name type="scientific">Paenibacillus anaericanus</name>
    <dbReference type="NCBI Taxonomy" id="170367"/>
    <lineage>
        <taxon>Bacteria</taxon>
        <taxon>Bacillati</taxon>
        <taxon>Bacillota</taxon>
        <taxon>Bacilli</taxon>
        <taxon>Bacillales</taxon>
        <taxon>Paenibacillaceae</taxon>
        <taxon>Paenibacillus</taxon>
    </lineage>
</organism>
<protein>
    <submittedName>
        <fullName evidence="1">Uncharacterized protein</fullName>
    </submittedName>
</protein>